<proteinExistence type="predicted"/>
<protein>
    <submittedName>
        <fullName evidence="2">Uncharacterized protein</fullName>
    </submittedName>
</protein>
<organism evidence="2 3">
    <name type="scientific">Oidiodendron maius (strain Zn)</name>
    <dbReference type="NCBI Taxonomy" id="913774"/>
    <lineage>
        <taxon>Eukaryota</taxon>
        <taxon>Fungi</taxon>
        <taxon>Dikarya</taxon>
        <taxon>Ascomycota</taxon>
        <taxon>Pezizomycotina</taxon>
        <taxon>Leotiomycetes</taxon>
        <taxon>Leotiomycetes incertae sedis</taxon>
        <taxon>Myxotrichaceae</taxon>
        <taxon>Oidiodendron</taxon>
    </lineage>
</organism>
<evidence type="ECO:0000256" key="1">
    <source>
        <dbReference type="SAM" id="Phobius"/>
    </source>
</evidence>
<keyword evidence="1" id="KW-0472">Membrane</keyword>
<keyword evidence="3" id="KW-1185">Reference proteome</keyword>
<name>A0A0C3GW93_OIDMZ</name>
<dbReference type="HOGENOM" id="CLU_649069_0_0_1"/>
<reference evidence="3" key="2">
    <citation type="submission" date="2015-01" db="EMBL/GenBank/DDBJ databases">
        <title>Evolutionary Origins and Diversification of the Mycorrhizal Mutualists.</title>
        <authorList>
            <consortium name="DOE Joint Genome Institute"/>
            <consortium name="Mycorrhizal Genomics Consortium"/>
            <person name="Kohler A."/>
            <person name="Kuo A."/>
            <person name="Nagy L.G."/>
            <person name="Floudas D."/>
            <person name="Copeland A."/>
            <person name="Barry K.W."/>
            <person name="Cichocki N."/>
            <person name="Veneault-Fourrey C."/>
            <person name="LaButti K."/>
            <person name="Lindquist E.A."/>
            <person name="Lipzen A."/>
            <person name="Lundell T."/>
            <person name="Morin E."/>
            <person name="Murat C."/>
            <person name="Riley R."/>
            <person name="Ohm R."/>
            <person name="Sun H."/>
            <person name="Tunlid A."/>
            <person name="Henrissat B."/>
            <person name="Grigoriev I.V."/>
            <person name="Hibbett D.S."/>
            <person name="Martin F."/>
        </authorList>
    </citation>
    <scope>NUCLEOTIDE SEQUENCE [LARGE SCALE GENOMIC DNA]</scope>
    <source>
        <strain evidence="3">Zn</strain>
    </source>
</reference>
<dbReference type="Proteomes" id="UP000054321">
    <property type="component" value="Unassembled WGS sequence"/>
</dbReference>
<sequence length="423" mass="49062">MAKISIAKVLGNHGLPLHTNKPRRFSVAGFSSRTLSVLITLIFITQAVVLYHLFFYEPPLPVLPRYSTTETVALVTKWYELLRDMRYLGPDAIVYPPHVGDKAINLTLARQMGLDERVIETMQQMPYVDDYTGGWMLDRDVLFRDGRFVDYRNDKDIYLSRDPLGHWDRYAQATSKTFEESMLDFEDLFPKSAIPLSIVRGGVWATGDAIVFDTATNRLHVMSTQGDGNRDPFFDEFRHLNAMPRAYKIKTPFYGPEIQYARPVNEALLDFIMSTAELKEEFVPGGPYLDSGYTPELCPPTWEGWIRDLYRRSGWPRRQAIEEFLFPEVKDRVEDPFGDFKSSDFESQMRGLRHNITVRYMPDWYVPVPRNEEWIVELVEKGTLSDEQAEFARSDEAAIPFNPNGWGGRYLFNKHWEVYGKMN</sequence>
<feature type="transmembrane region" description="Helical" evidence="1">
    <location>
        <begin position="34"/>
        <end position="56"/>
    </location>
</feature>
<dbReference type="OrthoDB" id="5327951at2759"/>
<keyword evidence="1" id="KW-1133">Transmembrane helix</keyword>
<dbReference type="EMBL" id="KN832877">
    <property type="protein sequence ID" value="KIN00356.1"/>
    <property type="molecule type" value="Genomic_DNA"/>
</dbReference>
<reference evidence="2 3" key="1">
    <citation type="submission" date="2014-04" db="EMBL/GenBank/DDBJ databases">
        <authorList>
            <consortium name="DOE Joint Genome Institute"/>
            <person name="Kuo A."/>
            <person name="Martino E."/>
            <person name="Perotto S."/>
            <person name="Kohler A."/>
            <person name="Nagy L.G."/>
            <person name="Floudas D."/>
            <person name="Copeland A."/>
            <person name="Barry K.W."/>
            <person name="Cichocki N."/>
            <person name="Veneault-Fourrey C."/>
            <person name="LaButti K."/>
            <person name="Lindquist E.A."/>
            <person name="Lipzen A."/>
            <person name="Lundell T."/>
            <person name="Morin E."/>
            <person name="Murat C."/>
            <person name="Sun H."/>
            <person name="Tunlid A."/>
            <person name="Henrissat B."/>
            <person name="Grigoriev I.V."/>
            <person name="Hibbett D.S."/>
            <person name="Martin F."/>
            <person name="Nordberg H.P."/>
            <person name="Cantor M.N."/>
            <person name="Hua S.X."/>
        </authorList>
    </citation>
    <scope>NUCLEOTIDE SEQUENCE [LARGE SCALE GENOMIC DNA]</scope>
    <source>
        <strain evidence="2 3">Zn</strain>
    </source>
</reference>
<gene>
    <name evidence="2" type="ORF">OIDMADRAFT_145837</name>
</gene>
<keyword evidence="1" id="KW-0812">Transmembrane</keyword>
<dbReference type="InParanoid" id="A0A0C3GW93"/>
<accession>A0A0C3GW93</accession>
<evidence type="ECO:0000313" key="2">
    <source>
        <dbReference type="EMBL" id="KIN00356.1"/>
    </source>
</evidence>
<dbReference type="AlphaFoldDB" id="A0A0C3GW93"/>
<evidence type="ECO:0000313" key="3">
    <source>
        <dbReference type="Proteomes" id="UP000054321"/>
    </source>
</evidence>